<comment type="caution">
    <text evidence="1">The sequence shown here is derived from an EMBL/GenBank/DDBJ whole genome shotgun (WGS) entry which is preliminary data.</text>
</comment>
<protein>
    <submittedName>
        <fullName evidence="1">Uncharacterized protein</fullName>
    </submittedName>
</protein>
<keyword evidence="2" id="KW-1185">Reference proteome</keyword>
<dbReference type="AlphaFoldDB" id="A0A370X6S3"/>
<sequence>MLGWWITINRASDPRETKVASWEASLGGDDWPNHLVECGQASQVQFNGYPNRYEARAANVIPVIEHGPPPHAGPMVIGDDYVSDGGWSRDFTLNADVASRCSPDEVLIIDVWDQS</sequence>
<name>A0A370X6S3_9GAMM</name>
<dbReference type="EMBL" id="QRBF01000003">
    <property type="protein sequence ID" value="RDS84139.1"/>
    <property type="molecule type" value="Genomic_DNA"/>
</dbReference>
<dbReference type="Proteomes" id="UP000255334">
    <property type="component" value="Unassembled WGS sequence"/>
</dbReference>
<proteinExistence type="predicted"/>
<evidence type="ECO:0000313" key="2">
    <source>
        <dbReference type="Proteomes" id="UP000255334"/>
    </source>
</evidence>
<accession>A0A370X6S3</accession>
<evidence type="ECO:0000313" key="1">
    <source>
        <dbReference type="EMBL" id="RDS84139.1"/>
    </source>
</evidence>
<organism evidence="1 2">
    <name type="scientific">Dyella psychrodurans</name>
    <dbReference type="NCBI Taxonomy" id="1927960"/>
    <lineage>
        <taxon>Bacteria</taxon>
        <taxon>Pseudomonadati</taxon>
        <taxon>Pseudomonadota</taxon>
        <taxon>Gammaproteobacteria</taxon>
        <taxon>Lysobacterales</taxon>
        <taxon>Rhodanobacteraceae</taxon>
        <taxon>Dyella</taxon>
    </lineage>
</organism>
<gene>
    <name evidence="1" type="ORF">DWU99_10300</name>
</gene>
<reference evidence="1 2" key="1">
    <citation type="submission" date="2018-07" db="EMBL/GenBank/DDBJ databases">
        <title>Dyella monticola sp. nov. and Dyella psychrodurans sp. nov. isolated from monsoon evergreen broad-leaved forest soil of Dinghu Mountain, China.</title>
        <authorList>
            <person name="Gao Z."/>
            <person name="Qiu L."/>
        </authorList>
    </citation>
    <scope>NUCLEOTIDE SEQUENCE [LARGE SCALE GENOMIC DNA]</scope>
    <source>
        <strain evidence="1 2">4MSK11</strain>
    </source>
</reference>